<protein>
    <recommendedName>
        <fullName evidence="15">Sodium-coupled monocarboxylate transporter 2</fullName>
    </recommendedName>
</protein>
<proteinExistence type="inferred from homology"/>
<reference evidence="13" key="1">
    <citation type="journal article" date="2023" name="Insect Mol. Biol.">
        <title>Genome sequencing provides insights into the evolution of gene families encoding plant cell wall-degrading enzymes in longhorned beetles.</title>
        <authorList>
            <person name="Shin N.R."/>
            <person name="Okamura Y."/>
            <person name="Kirsch R."/>
            <person name="Pauchet Y."/>
        </authorList>
    </citation>
    <scope>NUCLEOTIDE SEQUENCE</scope>
    <source>
        <strain evidence="13">RBIC_L_NR</strain>
    </source>
</reference>
<dbReference type="PANTHER" id="PTHR42985:SF39">
    <property type="entry name" value="GH10366P"/>
    <property type="match status" value="1"/>
</dbReference>
<feature type="transmembrane region" description="Helical" evidence="12">
    <location>
        <begin position="86"/>
        <end position="109"/>
    </location>
</feature>
<keyword evidence="7" id="KW-0915">Sodium</keyword>
<comment type="subcellular location">
    <subcellularLocation>
        <location evidence="1">Cell membrane</location>
        <topology evidence="1">Multi-pass membrane protein</topology>
    </subcellularLocation>
</comment>
<evidence type="ECO:0000256" key="6">
    <source>
        <dbReference type="ARBA" id="ARBA00022989"/>
    </source>
</evidence>
<keyword evidence="4" id="KW-1003">Cell membrane</keyword>
<dbReference type="InterPro" id="IPR038377">
    <property type="entry name" value="Na/Glc_symporter_sf"/>
</dbReference>
<dbReference type="AlphaFoldDB" id="A0AAV8XMV0"/>
<evidence type="ECO:0000256" key="4">
    <source>
        <dbReference type="ARBA" id="ARBA00022475"/>
    </source>
</evidence>
<dbReference type="PANTHER" id="PTHR42985">
    <property type="entry name" value="SODIUM-COUPLED MONOCARBOXYLATE TRANSPORTER"/>
    <property type="match status" value="1"/>
</dbReference>
<accession>A0AAV8XMV0</accession>
<evidence type="ECO:0000256" key="7">
    <source>
        <dbReference type="ARBA" id="ARBA00023053"/>
    </source>
</evidence>
<dbReference type="Gene3D" id="1.20.1730.10">
    <property type="entry name" value="Sodium/glucose cotransporter"/>
    <property type="match status" value="1"/>
</dbReference>
<keyword evidence="3" id="KW-0813">Transport</keyword>
<feature type="transmembrane region" description="Helical" evidence="12">
    <location>
        <begin position="42"/>
        <end position="65"/>
    </location>
</feature>
<evidence type="ECO:0008006" key="15">
    <source>
        <dbReference type="Google" id="ProtNLM"/>
    </source>
</evidence>
<comment type="caution">
    <text evidence="13">The sequence shown here is derived from an EMBL/GenBank/DDBJ whole genome shotgun (WGS) entry which is preliminary data.</text>
</comment>
<feature type="transmembrane region" description="Helical" evidence="12">
    <location>
        <begin position="115"/>
        <end position="137"/>
    </location>
</feature>
<feature type="transmembrane region" description="Helical" evidence="12">
    <location>
        <begin position="192"/>
        <end position="213"/>
    </location>
</feature>
<dbReference type="PROSITE" id="PS50283">
    <property type="entry name" value="NA_SOLUT_SYMP_3"/>
    <property type="match status" value="1"/>
</dbReference>
<dbReference type="InterPro" id="IPR051163">
    <property type="entry name" value="Sodium:Solute_Symporter_SSF"/>
</dbReference>
<evidence type="ECO:0000256" key="11">
    <source>
        <dbReference type="RuleBase" id="RU362091"/>
    </source>
</evidence>
<gene>
    <name evidence="13" type="ORF">NQ314_010913</name>
</gene>
<evidence type="ECO:0000256" key="9">
    <source>
        <dbReference type="ARBA" id="ARBA00023136"/>
    </source>
</evidence>
<dbReference type="GO" id="GO:0015293">
    <property type="term" value="F:symporter activity"/>
    <property type="evidence" value="ECO:0007669"/>
    <property type="project" value="TreeGrafter"/>
</dbReference>
<feature type="transmembrane region" description="Helical" evidence="12">
    <location>
        <begin position="149"/>
        <end position="172"/>
    </location>
</feature>
<keyword evidence="10" id="KW-0739">Sodium transport</keyword>
<name>A0AAV8XMV0_9CUCU</name>
<evidence type="ECO:0000256" key="1">
    <source>
        <dbReference type="ARBA" id="ARBA00004651"/>
    </source>
</evidence>
<comment type="similarity">
    <text evidence="2 11">Belongs to the sodium:solute symporter (SSF) (TC 2.A.21) family.</text>
</comment>
<dbReference type="GO" id="GO:0006814">
    <property type="term" value="P:sodium ion transport"/>
    <property type="evidence" value="ECO:0007669"/>
    <property type="project" value="UniProtKB-KW"/>
</dbReference>
<evidence type="ECO:0000256" key="3">
    <source>
        <dbReference type="ARBA" id="ARBA00022448"/>
    </source>
</evidence>
<evidence type="ECO:0000313" key="14">
    <source>
        <dbReference type="Proteomes" id="UP001162156"/>
    </source>
</evidence>
<evidence type="ECO:0000256" key="2">
    <source>
        <dbReference type="ARBA" id="ARBA00006434"/>
    </source>
</evidence>
<evidence type="ECO:0000256" key="5">
    <source>
        <dbReference type="ARBA" id="ARBA00022692"/>
    </source>
</evidence>
<keyword evidence="6 12" id="KW-1133">Transmembrane helix</keyword>
<dbReference type="EMBL" id="JANEYF010003027">
    <property type="protein sequence ID" value="KAJ8940079.1"/>
    <property type="molecule type" value="Genomic_DNA"/>
</dbReference>
<evidence type="ECO:0000256" key="8">
    <source>
        <dbReference type="ARBA" id="ARBA00023065"/>
    </source>
</evidence>
<keyword evidence="14" id="KW-1185">Reference proteome</keyword>
<organism evidence="13 14">
    <name type="scientific">Rhamnusium bicolor</name>
    <dbReference type="NCBI Taxonomy" id="1586634"/>
    <lineage>
        <taxon>Eukaryota</taxon>
        <taxon>Metazoa</taxon>
        <taxon>Ecdysozoa</taxon>
        <taxon>Arthropoda</taxon>
        <taxon>Hexapoda</taxon>
        <taxon>Insecta</taxon>
        <taxon>Pterygota</taxon>
        <taxon>Neoptera</taxon>
        <taxon>Endopterygota</taxon>
        <taxon>Coleoptera</taxon>
        <taxon>Polyphaga</taxon>
        <taxon>Cucujiformia</taxon>
        <taxon>Chrysomeloidea</taxon>
        <taxon>Cerambycidae</taxon>
        <taxon>Lepturinae</taxon>
        <taxon>Rhagiini</taxon>
        <taxon>Rhamnusium</taxon>
    </lineage>
</organism>
<keyword evidence="5 12" id="KW-0812">Transmembrane</keyword>
<keyword evidence="9 12" id="KW-0472">Membrane</keyword>
<evidence type="ECO:0000313" key="13">
    <source>
        <dbReference type="EMBL" id="KAJ8940079.1"/>
    </source>
</evidence>
<evidence type="ECO:0000256" key="10">
    <source>
        <dbReference type="ARBA" id="ARBA00023201"/>
    </source>
</evidence>
<sequence>MILVAHYRDCDPIKSKEVSSSDEILPLYIISIMGHLKGITGFFVAGIFAASLGTVASALNSLAAVTMQDFVGSACGIHLPDKKGAFVAKLLSIIYGALSFGLVFIVAHLGSVMQVAISFNGMAGGVTLGLFSLGMFFPWANSKGAIFGSLMAIGIITLMCIGQQVTIANGTFKDEVKPTSVENLFFLYRISYIWYSAIGFLITVIMGLAGSFATGAENPKDVDGDLLSPPIRNFLNSLPNNAKEILNIPLKESNNSSHKDIDFKETLTINFNREKRSE</sequence>
<dbReference type="GO" id="GO:0005886">
    <property type="term" value="C:plasma membrane"/>
    <property type="evidence" value="ECO:0007669"/>
    <property type="project" value="UniProtKB-SubCell"/>
</dbReference>
<evidence type="ECO:0000256" key="12">
    <source>
        <dbReference type="SAM" id="Phobius"/>
    </source>
</evidence>
<dbReference type="Proteomes" id="UP001162156">
    <property type="component" value="Unassembled WGS sequence"/>
</dbReference>
<dbReference type="Pfam" id="PF00474">
    <property type="entry name" value="SSF"/>
    <property type="match status" value="1"/>
</dbReference>
<dbReference type="InterPro" id="IPR001734">
    <property type="entry name" value="Na/solute_symporter"/>
</dbReference>
<keyword evidence="8" id="KW-0406">Ion transport</keyword>